<proteinExistence type="predicted"/>
<evidence type="ECO:0000313" key="2">
    <source>
        <dbReference type="Proteomes" id="UP000233556"/>
    </source>
</evidence>
<organism evidence="1 2">
    <name type="scientific">Limosa lapponica baueri</name>
    <dbReference type="NCBI Taxonomy" id="1758121"/>
    <lineage>
        <taxon>Eukaryota</taxon>
        <taxon>Metazoa</taxon>
        <taxon>Chordata</taxon>
        <taxon>Craniata</taxon>
        <taxon>Vertebrata</taxon>
        <taxon>Euteleostomi</taxon>
        <taxon>Archelosauria</taxon>
        <taxon>Archosauria</taxon>
        <taxon>Dinosauria</taxon>
        <taxon>Saurischia</taxon>
        <taxon>Theropoda</taxon>
        <taxon>Coelurosauria</taxon>
        <taxon>Aves</taxon>
        <taxon>Neognathae</taxon>
        <taxon>Neoaves</taxon>
        <taxon>Charadriiformes</taxon>
        <taxon>Scolopacidae</taxon>
        <taxon>Limosa</taxon>
    </lineage>
</organism>
<keyword evidence="1" id="KW-0548">Nucleotidyltransferase</keyword>
<sequence length="213" mass="23785">MASLIAEPSEFAQWGLATPRMFWRTVYQGNSAASNGSEGSGQCGEHNKENQTFENYVVDMKTKRGGKPDGTSLGFRVDEGYVHPCNFKAKLMAEPWQMPIPQKLSRNTCLDTHSALYQWKLVLDQHFSVLVNNIDVGIECTVSEYADDTKLSDVVDTPEGCDAIQRDLNRLEECACVSLMMIKKAKCKVLHLGQGNPQYQYKLGNEEIESIPA</sequence>
<gene>
    <name evidence="1" type="ORF">llap_14062</name>
</gene>
<dbReference type="Proteomes" id="UP000233556">
    <property type="component" value="Unassembled WGS sequence"/>
</dbReference>
<evidence type="ECO:0000313" key="1">
    <source>
        <dbReference type="EMBL" id="PKU35634.1"/>
    </source>
</evidence>
<dbReference type="AlphaFoldDB" id="A0A2I0TP94"/>
<name>A0A2I0TP94_LIMLA</name>
<dbReference type="EMBL" id="KZ508136">
    <property type="protein sequence ID" value="PKU35634.1"/>
    <property type="molecule type" value="Genomic_DNA"/>
</dbReference>
<protein>
    <submittedName>
        <fullName evidence="1">Rna-directed dna polymerase from mobile element jockey-like</fullName>
    </submittedName>
</protein>
<accession>A0A2I0TP94</accession>
<dbReference type="OrthoDB" id="416454at2759"/>
<keyword evidence="2" id="KW-1185">Reference proteome</keyword>
<reference evidence="2" key="1">
    <citation type="submission" date="2017-11" db="EMBL/GenBank/DDBJ databases">
        <authorList>
            <person name="Lima N.C."/>
            <person name="Parody-Merino A.M."/>
            <person name="Battley P.F."/>
            <person name="Fidler A.E."/>
            <person name="Prosdocimi F."/>
        </authorList>
    </citation>
    <scope>NUCLEOTIDE SEQUENCE [LARGE SCALE GENOMIC DNA]</scope>
</reference>
<reference evidence="2" key="2">
    <citation type="submission" date="2017-12" db="EMBL/GenBank/DDBJ databases">
        <title>Genome sequence of the Bar-tailed Godwit (Limosa lapponica baueri).</title>
        <authorList>
            <person name="Lima N.C.B."/>
            <person name="Parody-Merino A.M."/>
            <person name="Battley P.F."/>
            <person name="Fidler A.E."/>
            <person name="Prosdocimi F."/>
        </authorList>
    </citation>
    <scope>NUCLEOTIDE SEQUENCE [LARGE SCALE GENOMIC DNA]</scope>
</reference>
<dbReference type="GO" id="GO:0003964">
    <property type="term" value="F:RNA-directed DNA polymerase activity"/>
    <property type="evidence" value="ECO:0007669"/>
    <property type="project" value="UniProtKB-KW"/>
</dbReference>
<keyword evidence="1" id="KW-0808">Transferase</keyword>
<keyword evidence="1" id="KW-0695">RNA-directed DNA polymerase</keyword>